<dbReference type="Proteomes" id="UP001152798">
    <property type="component" value="Chromosome 1"/>
</dbReference>
<proteinExistence type="predicted"/>
<keyword evidence="2" id="KW-1185">Reference proteome</keyword>
<gene>
    <name evidence="1" type="ORF">NEZAVI_LOCUS2954</name>
</gene>
<evidence type="ECO:0000313" key="1">
    <source>
        <dbReference type="EMBL" id="CAH1392060.1"/>
    </source>
</evidence>
<organism evidence="1 2">
    <name type="scientific">Nezara viridula</name>
    <name type="common">Southern green stink bug</name>
    <name type="synonym">Cimex viridulus</name>
    <dbReference type="NCBI Taxonomy" id="85310"/>
    <lineage>
        <taxon>Eukaryota</taxon>
        <taxon>Metazoa</taxon>
        <taxon>Ecdysozoa</taxon>
        <taxon>Arthropoda</taxon>
        <taxon>Hexapoda</taxon>
        <taxon>Insecta</taxon>
        <taxon>Pterygota</taxon>
        <taxon>Neoptera</taxon>
        <taxon>Paraneoptera</taxon>
        <taxon>Hemiptera</taxon>
        <taxon>Heteroptera</taxon>
        <taxon>Panheteroptera</taxon>
        <taxon>Pentatomomorpha</taxon>
        <taxon>Pentatomoidea</taxon>
        <taxon>Pentatomidae</taxon>
        <taxon>Pentatominae</taxon>
        <taxon>Nezara</taxon>
    </lineage>
</organism>
<accession>A0A9P0E738</accession>
<reference evidence="1" key="1">
    <citation type="submission" date="2022-01" db="EMBL/GenBank/DDBJ databases">
        <authorList>
            <person name="King R."/>
        </authorList>
    </citation>
    <scope>NUCLEOTIDE SEQUENCE</scope>
</reference>
<evidence type="ECO:0000313" key="2">
    <source>
        <dbReference type="Proteomes" id="UP001152798"/>
    </source>
</evidence>
<dbReference type="OrthoDB" id="6349518at2759"/>
<protein>
    <submittedName>
        <fullName evidence="1">Uncharacterized protein</fullName>
    </submittedName>
</protein>
<dbReference type="AlphaFoldDB" id="A0A9P0E738"/>
<sequence length="99" mass="11145">MSARKPYHFGLLHARCTKYTKPVEYDRICDNITTKDMNVFLQFGDNVFSARCWRGVAHDEARGADVGVVIPSIEVWHNSSNTTLMASCHTVVKNGTTVR</sequence>
<dbReference type="EMBL" id="OV725077">
    <property type="protein sequence ID" value="CAH1392060.1"/>
    <property type="molecule type" value="Genomic_DNA"/>
</dbReference>
<name>A0A9P0E738_NEZVI</name>